<name>A0A7T5RJM3_9BACT</name>
<dbReference type="EMBL" id="CP066690">
    <property type="protein sequence ID" value="QQG45328.1"/>
    <property type="molecule type" value="Genomic_DNA"/>
</dbReference>
<proteinExistence type="predicted"/>
<evidence type="ECO:0000313" key="1">
    <source>
        <dbReference type="EMBL" id="QQG45328.1"/>
    </source>
</evidence>
<dbReference type="AlphaFoldDB" id="A0A7T5RJM3"/>
<protein>
    <submittedName>
        <fullName evidence="1">Uncharacterized protein</fullName>
    </submittedName>
</protein>
<sequence length="188" mass="21321">MVQHATVSILLWCLRRNIPLARWREHTEAEIKEASSGFLGYAPTGGANDKQLREMARRLVNACSQYSVAERIAAEWPLWPALLRMAFTDIANSGWRSGNVSKGITHLDTLLGGKIRSHTVDVTTERRIQEVDGRLIRTIHGIDPARAGAERAFAPFVRPANYAKLSAAEKRRINQRLAKERREEKRRK</sequence>
<gene>
    <name evidence="1" type="ORF">HYW89_00080</name>
</gene>
<reference evidence="1 2" key="1">
    <citation type="submission" date="2020-07" db="EMBL/GenBank/DDBJ databases">
        <title>Huge and variable diversity of episymbiotic CPR bacteria and DPANN archaea in groundwater ecosystems.</title>
        <authorList>
            <person name="He C.Y."/>
            <person name="Keren R."/>
            <person name="Whittaker M."/>
            <person name="Farag I.F."/>
            <person name="Doudna J."/>
            <person name="Cate J.H.D."/>
            <person name="Banfield J.F."/>
        </authorList>
    </citation>
    <scope>NUCLEOTIDE SEQUENCE [LARGE SCALE GENOMIC DNA]</scope>
    <source>
        <strain evidence="1">NC_groundwater_541_Ag_S-0.1um_46_50</strain>
    </source>
</reference>
<organism evidence="1 2">
    <name type="scientific">Candidatus Sungiibacteriota bacterium</name>
    <dbReference type="NCBI Taxonomy" id="2750080"/>
    <lineage>
        <taxon>Bacteria</taxon>
        <taxon>Candidatus Sungiibacteriota</taxon>
    </lineage>
</organism>
<dbReference type="Proteomes" id="UP000595618">
    <property type="component" value="Chromosome"/>
</dbReference>
<evidence type="ECO:0000313" key="2">
    <source>
        <dbReference type="Proteomes" id="UP000595618"/>
    </source>
</evidence>
<accession>A0A7T5RJM3</accession>